<dbReference type="SUPFAM" id="SSF81383">
    <property type="entry name" value="F-box domain"/>
    <property type="match status" value="1"/>
</dbReference>
<dbReference type="Gene3D" id="3.40.1000.30">
    <property type="match status" value="1"/>
</dbReference>
<evidence type="ECO:0000313" key="3">
    <source>
        <dbReference type="Proteomes" id="UP000050795"/>
    </source>
</evidence>
<dbReference type="InterPro" id="IPR036047">
    <property type="entry name" value="F-box-like_dom_sf"/>
</dbReference>
<organism evidence="3 6">
    <name type="scientific">Trichobilharzia regenti</name>
    <name type="common">Nasal bird schistosome</name>
    <dbReference type="NCBI Taxonomy" id="157069"/>
    <lineage>
        <taxon>Eukaryota</taxon>
        <taxon>Metazoa</taxon>
        <taxon>Spiralia</taxon>
        <taxon>Lophotrochozoa</taxon>
        <taxon>Platyhelminthes</taxon>
        <taxon>Trematoda</taxon>
        <taxon>Digenea</taxon>
        <taxon>Strigeidida</taxon>
        <taxon>Schistosomatoidea</taxon>
        <taxon>Schistosomatidae</taxon>
        <taxon>Trichobilharzia</taxon>
    </lineage>
</organism>
<dbReference type="PROSITE" id="PS50181">
    <property type="entry name" value="FBOX"/>
    <property type="match status" value="1"/>
</dbReference>
<name>A0AA85INW3_TRIRE</name>
<evidence type="ECO:0000313" key="4">
    <source>
        <dbReference type="WBParaSite" id="TREG1_111210.5"/>
    </source>
</evidence>
<dbReference type="AlphaFoldDB" id="A0AA85INW3"/>
<dbReference type="WBParaSite" id="TREG1_111260.1">
    <property type="protein sequence ID" value="TREG1_111260.1"/>
    <property type="gene ID" value="TREG1_111260"/>
</dbReference>
<sequence>MRLRLKFLNKFHVYETSVADPTVIELLECTSKIFGLRKDNVQISLNAKDFYDSSDSHPRLLSELGVVNGDIIYIRSLEKLDDIKKSLEAELADPIFRLANELITSQQYSSIYFLAIPLYVFAFDKGLNSVDSINEHYHQRSISTIVRLVFTYPQVPNRVVFSLYQNGNLSIITGSVQSLPVRKQLILLTKDYLINQSLIDQSVASKSSLLFRRLRLLAVRIKDELIEPILLALHSEYKLPPRIHLCTLPNELFSQILSCLSLSTLGSLMLCNHDLYNRIRGCNTIWRIHLANLDAKKKPILDAALSRQQRQLRQLQEQQQQQQQLQQEQPDEPDASTLVGDNQDNRNELNILVNNEENLSSLSKDCLIPQYTSSSSSTLNDSDSTWPNNHVPQYDAYERFLARHKSLSIQRRSCGISPSIT</sequence>
<dbReference type="WBParaSite" id="TREG1_111210.5">
    <property type="protein sequence ID" value="TREG1_111210.5"/>
    <property type="gene ID" value="TREG1_111210"/>
</dbReference>
<dbReference type="InterPro" id="IPR001810">
    <property type="entry name" value="F-box_dom"/>
</dbReference>
<keyword evidence="3" id="KW-1185">Reference proteome</keyword>
<reference evidence="4 5" key="2">
    <citation type="submission" date="2023-11" db="UniProtKB">
        <authorList>
            <consortium name="WormBaseParasite"/>
        </authorList>
    </citation>
    <scope>IDENTIFICATION</scope>
</reference>
<dbReference type="Proteomes" id="UP000050795">
    <property type="component" value="Unassembled WGS sequence"/>
</dbReference>
<evidence type="ECO:0000313" key="6">
    <source>
        <dbReference type="WBParaSite" id="TREG1_111260.1"/>
    </source>
</evidence>
<reference evidence="3" key="1">
    <citation type="submission" date="2022-06" db="EMBL/GenBank/DDBJ databases">
        <authorList>
            <person name="Berger JAMES D."/>
            <person name="Berger JAMES D."/>
        </authorList>
    </citation>
    <scope>NUCLEOTIDE SEQUENCE [LARGE SCALE GENOMIC DNA]</scope>
</reference>
<dbReference type="WBParaSite" id="TREG1_111210.6">
    <property type="protein sequence ID" value="TREG1_111210.6"/>
    <property type="gene ID" value="TREG1_111210"/>
</dbReference>
<proteinExistence type="predicted"/>
<feature type="region of interest" description="Disordered" evidence="1">
    <location>
        <begin position="312"/>
        <end position="344"/>
    </location>
</feature>
<evidence type="ECO:0000259" key="2">
    <source>
        <dbReference type="PROSITE" id="PS50181"/>
    </source>
</evidence>
<protein>
    <recommendedName>
        <fullName evidence="2">F-box domain-containing protein</fullName>
    </recommendedName>
</protein>
<evidence type="ECO:0000313" key="5">
    <source>
        <dbReference type="WBParaSite" id="TREG1_111210.6"/>
    </source>
</evidence>
<evidence type="ECO:0000256" key="1">
    <source>
        <dbReference type="SAM" id="MobiDB-lite"/>
    </source>
</evidence>
<accession>A0AA85INW3</accession>
<feature type="compositionally biased region" description="Low complexity" evidence="1">
    <location>
        <begin position="312"/>
        <end position="328"/>
    </location>
</feature>
<feature type="domain" description="F-box" evidence="2">
    <location>
        <begin position="242"/>
        <end position="289"/>
    </location>
</feature>